<feature type="transmembrane region" description="Helical" evidence="1">
    <location>
        <begin position="306"/>
        <end position="329"/>
    </location>
</feature>
<dbReference type="InterPro" id="IPR050706">
    <property type="entry name" value="Cyclic-di-GMP_PDE-like"/>
</dbReference>
<feature type="domain" description="EAL" evidence="2">
    <location>
        <begin position="520"/>
        <end position="773"/>
    </location>
</feature>
<comment type="caution">
    <text evidence="3">The sequence shown here is derived from an EMBL/GenBank/DDBJ whole genome shotgun (WGS) entry which is preliminary data.</text>
</comment>
<dbReference type="Gene3D" id="3.20.20.450">
    <property type="entry name" value="EAL domain"/>
    <property type="match status" value="1"/>
</dbReference>
<keyword evidence="1" id="KW-0472">Membrane</keyword>
<dbReference type="InterPro" id="IPR001633">
    <property type="entry name" value="EAL_dom"/>
</dbReference>
<dbReference type="SMART" id="SM00052">
    <property type="entry name" value="EAL"/>
    <property type="match status" value="1"/>
</dbReference>
<dbReference type="Proteomes" id="UP000520156">
    <property type="component" value="Unassembled WGS sequence"/>
</dbReference>
<dbReference type="EMBL" id="JACLAU010000003">
    <property type="protein sequence ID" value="MBC2650791.1"/>
    <property type="molecule type" value="Genomic_DNA"/>
</dbReference>
<dbReference type="InterPro" id="IPR035919">
    <property type="entry name" value="EAL_sf"/>
</dbReference>
<sequence>MAAHRSSAKVAQHLPRHWRSVVLGLALAASGLFGLLGPSQFVEHSLEEASAALRRHPASSELRIVEIDAHSIASIDRWPWPRRNYVAVIDRLQRAGAASVSFDVDFSARSNPADDRALGAALARTRMPVILPTFGQESGAGRSGWTNSLPVPELREHATIAAVSVRPDSDGVVRRAPVGTITDGLPRPSLSAAMAGLANGAADSDFPIDYAIDPDTIPRSSFIDVRDGRFDPAAFAGKHVLIGATAIEMGDRYAVPGRGVIPGVVIQALAAETLRGGLPREAGWPLPLLLALALGFGILRIGNGRVLAITVTAAPLLLFGLAVAAKAGFNWSFELAPAMVVLAVVSAATYAARSWVARQVRRSHDTATGLPNRLALCGPGGPGDGAGLVVARFSDYDKLVAALGDRTTADLVGRVQERISLVTEGATIYRVEDRALVWVASDEADLQARLATLRTIMLPPVEVAGRRVDVALNYGFAWRRPDESTDHLLGRGLLAADQALTRGVSWNAHDDLNDEAIDRELSLLGELDDAIGANEIEVVYQPKLALASGRIASAEALVRWNHRTRGRLGPDLFIPLAERNDRIAGLTLYVLERAIADLGRLRAQGLEISVAVNISAKLVDAPDFCAAVRDLVERSGVATNRLIFEVTESAAMVDVEAAAAALDAFREMGISISIDDYGTGQSTLSYLRQLPLDELKLDRKFVQFAHLNRDDAILVQSTVSLAHELGLKVVAEGVEDAGCLAFLRSIGCDMAQGYLISRPVAPDDLLALQLPPIPHAA</sequence>
<keyword evidence="1" id="KW-1133">Transmembrane helix</keyword>
<evidence type="ECO:0000313" key="3">
    <source>
        <dbReference type="EMBL" id="MBC2650791.1"/>
    </source>
</evidence>
<dbReference type="PROSITE" id="PS50883">
    <property type="entry name" value="EAL"/>
    <property type="match status" value="1"/>
</dbReference>
<dbReference type="AlphaFoldDB" id="A0A7X1F5I6"/>
<feature type="transmembrane region" description="Helical" evidence="1">
    <location>
        <begin position="335"/>
        <end position="352"/>
    </location>
</feature>
<dbReference type="SUPFAM" id="SSF141868">
    <property type="entry name" value="EAL domain-like"/>
    <property type="match status" value="1"/>
</dbReference>
<evidence type="ECO:0000259" key="2">
    <source>
        <dbReference type="PROSITE" id="PS50883"/>
    </source>
</evidence>
<accession>A0A7X1F5I6</accession>
<dbReference type="InterPro" id="IPR007890">
    <property type="entry name" value="CHASE2"/>
</dbReference>
<dbReference type="PANTHER" id="PTHR33121">
    <property type="entry name" value="CYCLIC DI-GMP PHOSPHODIESTERASE PDEF"/>
    <property type="match status" value="1"/>
</dbReference>
<dbReference type="PANTHER" id="PTHR33121:SF79">
    <property type="entry name" value="CYCLIC DI-GMP PHOSPHODIESTERASE PDED-RELATED"/>
    <property type="match status" value="1"/>
</dbReference>
<dbReference type="CDD" id="cd01948">
    <property type="entry name" value="EAL"/>
    <property type="match status" value="1"/>
</dbReference>
<keyword evidence="1" id="KW-0812">Transmembrane</keyword>
<protein>
    <submittedName>
        <fullName evidence="3">EAL domain-containing protein</fullName>
    </submittedName>
</protein>
<dbReference type="RefSeq" id="WP_185682218.1">
    <property type="nucleotide sequence ID" value="NZ_JACLAU010000003.1"/>
</dbReference>
<feature type="transmembrane region" description="Helical" evidence="1">
    <location>
        <begin position="282"/>
        <end position="299"/>
    </location>
</feature>
<proteinExistence type="predicted"/>
<gene>
    <name evidence="3" type="ORF">H7F49_03670</name>
</gene>
<dbReference type="Pfam" id="PF05226">
    <property type="entry name" value="CHASE2"/>
    <property type="match status" value="1"/>
</dbReference>
<keyword evidence="4" id="KW-1185">Reference proteome</keyword>
<evidence type="ECO:0000256" key="1">
    <source>
        <dbReference type="SAM" id="Phobius"/>
    </source>
</evidence>
<dbReference type="Pfam" id="PF00563">
    <property type="entry name" value="EAL"/>
    <property type="match status" value="1"/>
</dbReference>
<reference evidence="3 4" key="1">
    <citation type="submission" date="2020-08" db="EMBL/GenBank/DDBJ databases">
        <title>The genome sequence of Novosphingobium flavum 4Y4.</title>
        <authorList>
            <person name="Liu Y."/>
        </authorList>
    </citation>
    <scope>NUCLEOTIDE SEQUENCE [LARGE SCALE GENOMIC DNA]</scope>
    <source>
        <strain evidence="3 4">4Y4</strain>
    </source>
</reference>
<name>A0A7X1F5I6_9SPHN</name>
<dbReference type="GO" id="GO:0071111">
    <property type="term" value="F:cyclic-guanylate-specific phosphodiesterase activity"/>
    <property type="evidence" value="ECO:0007669"/>
    <property type="project" value="InterPro"/>
</dbReference>
<evidence type="ECO:0000313" key="4">
    <source>
        <dbReference type="Proteomes" id="UP000520156"/>
    </source>
</evidence>
<dbReference type="SMART" id="SM01080">
    <property type="entry name" value="CHASE2"/>
    <property type="match status" value="1"/>
</dbReference>
<organism evidence="3 4">
    <name type="scientific">Novosphingobium aerophilum</name>
    <dbReference type="NCBI Taxonomy" id="2839843"/>
    <lineage>
        <taxon>Bacteria</taxon>
        <taxon>Pseudomonadati</taxon>
        <taxon>Pseudomonadota</taxon>
        <taxon>Alphaproteobacteria</taxon>
        <taxon>Sphingomonadales</taxon>
        <taxon>Sphingomonadaceae</taxon>
        <taxon>Novosphingobium</taxon>
    </lineage>
</organism>